<sequence>MGGDVRAVDGRETILVGSSHKKTSGNGTGKGPRSELSTLDFGAAGGDVARALAECAGKIEVQEGGDAFAGVAEDAAVLYANGQNDLAAQVLSDFVAGLTPGQGEPMWLMLLDLYKLSGKRAEFDECVIAYARSFEKSPPPWDVADTPTSTNGAPAAPAVALGAALTDQVAKQFERVREAGRKSGAVRIDLSRLRSADEAGCALLRTLIADLKDAAVTIRLAGASTVANMLGGQVLAGRRENQQMWLLLLDMLQQTDEIERFEEVALDYAITFEESPPSWEPKAVAELVSTTSELASAVQMDEGFVLEGEVMGANADPLRQLAAYAAERNHVEVDCARLRRLDFVCAGSLFNVLAQLQGQGKLVVLKNVNAMVAALLRVMGIDQVARLQLRR</sequence>
<evidence type="ECO:0000313" key="3">
    <source>
        <dbReference type="EMBL" id="MBT0961742.1"/>
    </source>
</evidence>
<dbReference type="CDD" id="cd07043">
    <property type="entry name" value="STAS_anti-anti-sigma_factors"/>
    <property type="match status" value="1"/>
</dbReference>
<evidence type="ECO:0000313" key="4">
    <source>
        <dbReference type="Proteomes" id="UP000694660"/>
    </source>
</evidence>
<keyword evidence="4" id="KW-1185">Reference proteome</keyword>
<feature type="region of interest" description="Disordered" evidence="1">
    <location>
        <begin position="16"/>
        <end position="36"/>
    </location>
</feature>
<dbReference type="Gene3D" id="3.30.750.24">
    <property type="entry name" value="STAS domain"/>
    <property type="match status" value="1"/>
</dbReference>
<proteinExistence type="predicted"/>
<name>A0A944DC98_DENI1</name>
<organism evidence="3 4">
    <name type="scientific">Denitromonas iodatirespirans</name>
    <dbReference type="NCBI Taxonomy" id="2795389"/>
    <lineage>
        <taxon>Bacteria</taxon>
        <taxon>Pseudomonadati</taxon>
        <taxon>Pseudomonadota</taxon>
        <taxon>Betaproteobacteria</taxon>
        <taxon>Rhodocyclales</taxon>
        <taxon>Zoogloeaceae</taxon>
        <taxon>Denitromonas</taxon>
    </lineage>
</organism>
<dbReference type="SUPFAM" id="SSF52091">
    <property type="entry name" value="SpoIIaa-like"/>
    <property type="match status" value="1"/>
</dbReference>
<dbReference type="InterPro" id="IPR002645">
    <property type="entry name" value="STAS_dom"/>
</dbReference>
<dbReference type="InterPro" id="IPR036513">
    <property type="entry name" value="STAS_dom_sf"/>
</dbReference>
<evidence type="ECO:0000259" key="2">
    <source>
        <dbReference type="PROSITE" id="PS50801"/>
    </source>
</evidence>
<dbReference type="Pfam" id="PF13466">
    <property type="entry name" value="STAS_2"/>
    <property type="match status" value="1"/>
</dbReference>
<gene>
    <name evidence="3" type="ORF">I8J34_11225</name>
</gene>
<dbReference type="AlphaFoldDB" id="A0A944DC98"/>
<protein>
    <submittedName>
        <fullName evidence="3">STAS domain-containing protein</fullName>
    </submittedName>
</protein>
<dbReference type="EMBL" id="JAEKFT010000011">
    <property type="protein sequence ID" value="MBT0961742.1"/>
    <property type="molecule type" value="Genomic_DNA"/>
</dbReference>
<reference evidence="4" key="1">
    <citation type="journal article" date="2022" name="ISME J.">
        <title>Genetic and phylogenetic analysis of dissimilatory iodate-reducing bacteria identifies potential niches across the world's oceans.</title>
        <authorList>
            <person name="Reyes-Umana V."/>
            <person name="Henning Z."/>
            <person name="Lee K."/>
            <person name="Barnum T.P."/>
            <person name="Coates J.D."/>
        </authorList>
    </citation>
    <scope>NUCLEOTIDE SEQUENCE [LARGE SCALE GENOMIC DNA]</scope>
    <source>
        <strain evidence="4">IR12</strain>
    </source>
</reference>
<dbReference type="PROSITE" id="PS50801">
    <property type="entry name" value="STAS"/>
    <property type="match status" value="1"/>
</dbReference>
<dbReference type="Proteomes" id="UP000694660">
    <property type="component" value="Unassembled WGS sequence"/>
</dbReference>
<evidence type="ECO:0000256" key="1">
    <source>
        <dbReference type="SAM" id="MobiDB-lite"/>
    </source>
</evidence>
<feature type="domain" description="STAS" evidence="2">
    <location>
        <begin position="304"/>
        <end position="391"/>
    </location>
</feature>
<dbReference type="InterPro" id="IPR058548">
    <property type="entry name" value="MlaB-like_STAS"/>
</dbReference>
<accession>A0A944DC98</accession>
<comment type="caution">
    <text evidence="3">The sequence shown here is derived from an EMBL/GenBank/DDBJ whole genome shotgun (WGS) entry which is preliminary data.</text>
</comment>